<name>X1KZQ7_9ZZZZ</name>
<evidence type="ECO:0000313" key="1">
    <source>
        <dbReference type="EMBL" id="GAI12208.1"/>
    </source>
</evidence>
<protein>
    <submittedName>
        <fullName evidence="1">Uncharacterized protein</fullName>
    </submittedName>
</protein>
<dbReference type="AlphaFoldDB" id="X1KZQ7"/>
<reference evidence="1" key="1">
    <citation type="journal article" date="2014" name="Front. Microbiol.">
        <title>High frequency of phylogenetically diverse reductive dehalogenase-homologous genes in deep subseafloor sedimentary metagenomes.</title>
        <authorList>
            <person name="Kawai M."/>
            <person name="Futagami T."/>
            <person name="Toyoda A."/>
            <person name="Takaki Y."/>
            <person name="Nishi S."/>
            <person name="Hori S."/>
            <person name="Arai W."/>
            <person name="Tsubouchi T."/>
            <person name="Morono Y."/>
            <person name="Uchiyama I."/>
            <person name="Ito T."/>
            <person name="Fujiyama A."/>
            <person name="Inagaki F."/>
            <person name="Takami H."/>
        </authorList>
    </citation>
    <scope>NUCLEOTIDE SEQUENCE</scope>
    <source>
        <strain evidence="1">Expedition CK06-06</strain>
    </source>
</reference>
<comment type="caution">
    <text evidence="1">The sequence shown here is derived from an EMBL/GenBank/DDBJ whole genome shotgun (WGS) entry which is preliminary data.</text>
</comment>
<accession>X1KZQ7</accession>
<proteinExistence type="predicted"/>
<feature type="non-terminal residue" evidence="1">
    <location>
        <position position="49"/>
    </location>
</feature>
<sequence>MQTRKKKRFFLLFVSFVLVFFIPLLVPEVGLSASITLEDVIKMALVNNK</sequence>
<gene>
    <name evidence="1" type="ORF">S06H3_13092</name>
</gene>
<organism evidence="1">
    <name type="scientific">marine sediment metagenome</name>
    <dbReference type="NCBI Taxonomy" id="412755"/>
    <lineage>
        <taxon>unclassified sequences</taxon>
        <taxon>metagenomes</taxon>
        <taxon>ecological metagenomes</taxon>
    </lineage>
</organism>
<dbReference type="EMBL" id="BARV01006388">
    <property type="protein sequence ID" value="GAI12208.1"/>
    <property type="molecule type" value="Genomic_DNA"/>
</dbReference>